<evidence type="ECO:0000313" key="4">
    <source>
        <dbReference type="Proteomes" id="UP000886689"/>
    </source>
</evidence>
<gene>
    <name evidence="3" type="ORF">IPL58_06560</name>
</gene>
<dbReference type="AlphaFoldDB" id="A0A9D7PPY2"/>
<name>A0A9D7PPY2_9PROT</name>
<protein>
    <submittedName>
        <fullName evidence="3">Uncharacterized protein</fullName>
    </submittedName>
</protein>
<evidence type="ECO:0000256" key="1">
    <source>
        <dbReference type="SAM" id="MobiDB-lite"/>
    </source>
</evidence>
<organism evidence="3 4">
    <name type="scientific">Candidatus Proximibacter danicus</name>
    <dbReference type="NCBI Taxonomy" id="2954365"/>
    <lineage>
        <taxon>Bacteria</taxon>
        <taxon>Pseudomonadati</taxon>
        <taxon>Pseudomonadota</taxon>
        <taxon>Betaproteobacteria</taxon>
        <taxon>Candidatus Proximibacter</taxon>
    </lineage>
</organism>
<dbReference type="EMBL" id="JADJUC010000005">
    <property type="protein sequence ID" value="MBK8523796.1"/>
    <property type="molecule type" value="Genomic_DNA"/>
</dbReference>
<feature type="compositionally biased region" description="Basic and acidic residues" evidence="1">
    <location>
        <begin position="173"/>
        <end position="185"/>
    </location>
</feature>
<comment type="caution">
    <text evidence="3">The sequence shown here is derived from an EMBL/GenBank/DDBJ whole genome shotgun (WGS) entry which is preliminary data.</text>
</comment>
<feature type="signal peptide" evidence="2">
    <location>
        <begin position="1"/>
        <end position="25"/>
    </location>
</feature>
<reference evidence="3" key="1">
    <citation type="submission" date="2020-10" db="EMBL/GenBank/DDBJ databases">
        <title>Connecting structure to function with the recovery of over 1000 high-quality activated sludge metagenome-assembled genomes encoding full-length rRNA genes using long-read sequencing.</title>
        <authorList>
            <person name="Singleton C.M."/>
            <person name="Petriglieri F."/>
            <person name="Kristensen J.M."/>
            <person name="Kirkegaard R.H."/>
            <person name="Michaelsen T.Y."/>
            <person name="Andersen M.H."/>
            <person name="Karst S.M."/>
            <person name="Dueholm M.S."/>
            <person name="Nielsen P.H."/>
            <person name="Albertsen M."/>
        </authorList>
    </citation>
    <scope>NUCLEOTIDE SEQUENCE</scope>
    <source>
        <strain evidence="3">Hirt_18-Q3-R61-65_BATAC.395</strain>
    </source>
</reference>
<feature type="region of interest" description="Disordered" evidence="1">
    <location>
        <begin position="173"/>
        <end position="204"/>
    </location>
</feature>
<dbReference type="Proteomes" id="UP000886689">
    <property type="component" value="Unassembled WGS sequence"/>
</dbReference>
<sequence>MIVPHSLLRYSLFVAVLFLTSHSFADDGLPAADRLKSCDPGVALAAAKEVLSDPKTLKEPLEMFSPAFVLFQNDKKDEAVFWFYAAQLRVRYQLVFEKGDRGQLLSIMLMTVGLPINNYAFQDVRKLNQVIDRVLEWDTAAPNPFREKPRSREVEASLEKVYSGIRDLKEKLSTERVDDEQKAKSEAQQMEQMAAAKTSPLPAW</sequence>
<proteinExistence type="predicted"/>
<evidence type="ECO:0000313" key="3">
    <source>
        <dbReference type="EMBL" id="MBK8523796.1"/>
    </source>
</evidence>
<keyword evidence="2" id="KW-0732">Signal</keyword>
<evidence type="ECO:0000256" key="2">
    <source>
        <dbReference type="SAM" id="SignalP"/>
    </source>
</evidence>
<feature type="compositionally biased region" description="Low complexity" evidence="1">
    <location>
        <begin position="186"/>
        <end position="196"/>
    </location>
</feature>
<accession>A0A9D7PPY2</accession>
<feature type="chain" id="PRO_5038995809" evidence="2">
    <location>
        <begin position="26"/>
        <end position="204"/>
    </location>
</feature>